<keyword evidence="1" id="KW-0677">Repeat</keyword>
<evidence type="ECO:0000256" key="2">
    <source>
        <dbReference type="SAM" id="MobiDB-lite"/>
    </source>
</evidence>
<dbReference type="InterPro" id="IPR056693">
    <property type="entry name" value="DUF7791"/>
</dbReference>
<dbReference type="HOGENOM" id="CLU_394330_0_0_1"/>
<proteinExistence type="predicted"/>
<reference evidence="5 6" key="1">
    <citation type="submission" date="2015-01" db="EMBL/GenBank/DDBJ databases">
        <title>The Genome Sequence of Exophiala xenobiotica CBS118157.</title>
        <authorList>
            <consortium name="The Broad Institute Genomics Platform"/>
            <person name="Cuomo C."/>
            <person name="de Hoog S."/>
            <person name="Gorbushina A."/>
            <person name="Stielow B."/>
            <person name="Teixiera M."/>
            <person name="Abouelleil A."/>
            <person name="Chapman S.B."/>
            <person name="Priest M."/>
            <person name="Young S.K."/>
            <person name="Wortman J."/>
            <person name="Nusbaum C."/>
            <person name="Birren B."/>
        </authorList>
    </citation>
    <scope>NUCLEOTIDE SEQUENCE [LARGE SCALE GENOMIC DNA]</scope>
    <source>
        <strain evidence="5 6">CBS 118157</strain>
    </source>
</reference>
<dbReference type="OrthoDB" id="443402at2759"/>
<dbReference type="EMBL" id="KN847321">
    <property type="protein sequence ID" value="KIW52251.1"/>
    <property type="molecule type" value="Genomic_DNA"/>
</dbReference>
<dbReference type="STRING" id="348802.A0A0D2BIQ6"/>
<dbReference type="InterPro" id="IPR027417">
    <property type="entry name" value="P-loop_NTPase"/>
</dbReference>
<dbReference type="Proteomes" id="UP000054342">
    <property type="component" value="Unassembled WGS sequence"/>
</dbReference>
<evidence type="ECO:0000313" key="6">
    <source>
        <dbReference type="Proteomes" id="UP000054342"/>
    </source>
</evidence>
<dbReference type="Gene3D" id="3.40.50.300">
    <property type="entry name" value="P-loop containing nucleotide triphosphate hydrolases"/>
    <property type="match status" value="1"/>
</dbReference>
<dbReference type="PANTHER" id="PTHR10039:SF5">
    <property type="entry name" value="NACHT DOMAIN-CONTAINING PROTEIN"/>
    <property type="match status" value="1"/>
</dbReference>
<evidence type="ECO:0000256" key="1">
    <source>
        <dbReference type="ARBA" id="ARBA00022737"/>
    </source>
</evidence>
<name>A0A0D2BIQ6_9EURO</name>
<dbReference type="AlphaFoldDB" id="A0A0D2BIQ6"/>
<sequence length="699" mass="81338">MLCALRFNRTTVRREHVVERHGTTLDWIYDQRHEEQALYFRDWLEKGQGYYWITGNAGSGKSTMMKFIYLDPRTKCHLEKWARNTSASELIKADFFFWNSGAELERSQSGLLRALLYEVLRQIPEIMPEVLGRRWDEWILDQLWTDEELQSAFRIIGSQKVRPIKFCFFIDGLDEYDGLSHEIAQTVLDLSATPNIKVCVASRPWNTFEAAFGSDTNSLLRLHEHTMEDIRLYVHEMIGKHKLFQQLKAEDDRYQRFLHKIVEKAKGVFLRVFLVVRNLTETLPNEDTVEDLEQIVNDFPTELEGYFERMLDNIPERYHEPSSSIFLSAMESDELLPLVLVAHIMPTEEQVVSSAHTHSSRKLRARLKAYCGDLMNVGMDSQMSMPAVRFERIDFLHRTVNDYLRSPSVRSKLQGRVPKSYNPSERSANVRPIPKNETRRSFSHPASGCGDTSLQRLETRRRGNILRWLVDETRAFLVRSGISNLDFINETLCRGLYAYIDTRFRDMSLFDFDATYAMKYVLLEVDFRLTQSVPDRMHARMLRILLEHGADPNAVMCDTQDIHAINFMLHRSQRQRSVWAIEVDRLTSKPGAGNVAEICETFLEYGADYGVSLGSRGTARDVLRRYFASSTGQIERFELLARRWRRRGMVSWMPDLNHRLKTRVLVADTLTLQTPANGKTDYLDFMGCCQAYGNKQPRR</sequence>
<dbReference type="GeneID" id="25329811"/>
<dbReference type="InterPro" id="IPR056884">
    <property type="entry name" value="NPHP3-like_N"/>
</dbReference>
<evidence type="ECO:0000313" key="5">
    <source>
        <dbReference type="EMBL" id="KIW52251.1"/>
    </source>
</evidence>
<dbReference type="PANTHER" id="PTHR10039">
    <property type="entry name" value="AMELOGENIN"/>
    <property type="match status" value="1"/>
</dbReference>
<protein>
    <recommendedName>
        <fullName evidence="7">NACHT domain-containing protein</fullName>
    </recommendedName>
</protein>
<feature type="region of interest" description="Disordered" evidence="2">
    <location>
        <begin position="414"/>
        <end position="454"/>
    </location>
</feature>
<evidence type="ECO:0000259" key="3">
    <source>
        <dbReference type="Pfam" id="PF24883"/>
    </source>
</evidence>
<dbReference type="Pfam" id="PF25053">
    <property type="entry name" value="DUF7791"/>
    <property type="match status" value="1"/>
</dbReference>
<gene>
    <name evidence="5" type="ORF">PV05_07903</name>
</gene>
<dbReference type="SUPFAM" id="SSF52540">
    <property type="entry name" value="P-loop containing nucleoside triphosphate hydrolases"/>
    <property type="match status" value="1"/>
</dbReference>
<feature type="domain" description="Nephrocystin 3-like N-terminal" evidence="3">
    <location>
        <begin position="39"/>
        <end position="203"/>
    </location>
</feature>
<dbReference type="RefSeq" id="XP_013312835.1">
    <property type="nucleotide sequence ID" value="XM_013457381.1"/>
</dbReference>
<accession>A0A0D2BIQ6</accession>
<evidence type="ECO:0008006" key="7">
    <source>
        <dbReference type="Google" id="ProtNLM"/>
    </source>
</evidence>
<feature type="domain" description="DUF7791" evidence="4">
    <location>
        <begin position="359"/>
        <end position="426"/>
    </location>
</feature>
<keyword evidence="6" id="KW-1185">Reference proteome</keyword>
<dbReference type="Pfam" id="PF24883">
    <property type="entry name" value="NPHP3_N"/>
    <property type="match status" value="1"/>
</dbReference>
<organism evidence="5 6">
    <name type="scientific">Exophiala xenobiotica</name>
    <dbReference type="NCBI Taxonomy" id="348802"/>
    <lineage>
        <taxon>Eukaryota</taxon>
        <taxon>Fungi</taxon>
        <taxon>Dikarya</taxon>
        <taxon>Ascomycota</taxon>
        <taxon>Pezizomycotina</taxon>
        <taxon>Eurotiomycetes</taxon>
        <taxon>Chaetothyriomycetidae</taxon>
        <taxon>Chaetothyriales</taxon>
        <taxon>Herpotrichiellaceae</taxon>
        <taxon>Exophiala</taxon>
    </lineage>
</organism>
<evidence type="ECO:0000259" key="4">
    <source>
        <dbReference type="Pfam" id="PF25053"/>
    </source>
</evidence>